<evidence type="ECO:0000256" key="5">
    <source>
        <dbReference type="ARBA" id="ARBA00022989"/>
    </source>
</evidence>
<evidence type="ECO:0000256" key="6">
    <source>
        <dbReference type="ARBA" id="ARBA00023125"/>
    </source>
</evidence>
<feature type="transmembrane region" description="Helical" evidence="11">
    <location>
        <begin position="483"/>
        <end position="499"/>
    </location>
</feature>
<comment type="subcellular location">
    <subcellularLocation>
        <location evidence="1">Nucleus inner membrane</location>
        <topology evidence="1">Multi-pass membrane protein</topology>
    </subcellularLocation>
</comment>
<evidence type="ECO:0000256" key="3">
    <source>
        <dbReference type="ARBA" id="ARBA00022553"/>
    </source>
</evidence>
<feature type="compositionally biased region" description="Basic and acidic residues" evidence="10">
    <location>
        <begin position="69"/>
        <end position="86"/>
    </location>
</feature>
<feature type="transmembrane region" description="Helical" evidence="11">
    <location>
        <begin position="372"/>
        <end position="392"/>
    </location>
</feature>
<accession>A0A8S4RPB0</accession>
<feature type="transmembrane region" description="Helical" evidence="11">
    <location>
        <begin position="630"/>
        <end position="648"/>
    </location>
</feature>
<evidence type="ECO:0000256" key="2">
    <source>
        <dbReference type="ARBA" id="ARBA00005402"/>
    </source>
</evidence>
<evidence type="ECO:0000313" key="12">
    <source>
        <dbReference type="EMBL" id="CAH2240122.1"/>
    </source>
</evidence>
<proteinExistence type="inferred from homology"/>
<gene>
    <name evidence="12" type="primary">jg6376</name>
    <name evidence="12" type="ORF">PAEG_LOCUS16734</name>
</gene>
<evidence type="ECO:0000256" key="11">
    <source>
        <dbReference type="SAM" id="Phobius"/>
    </source>
</evidence>
<dbReference type="OrthoDB" id="5326588at2759"/>
<feature type="compositionally biased region" description="Basic residues" evidence="10">
    <location>
        <begin position="47"/>
        <end position="66"/>
    </location>
</feature>
<comment type="caution">
    <text evidence="12">The sequence shown here is derived from an EMBL/GenBank/DDBJ whole genome shotgun (WGS) entry which is preliminary data.</text>
</comment>
<sequence>METRSGRTRQSIVEPSPPRTRKGISPTRSPARNRKSSPAARSTQKSPARKSPSRKPAPKYPARKSPSRSVKETKELKETKDVKENITKSPSKRPTLKKEVEVKLRDVSANIELLRSTRIRQSDFYSISDFSLPKTDFLKTDLKSEGLNGIEELETRDTLDDRIMTSLRNRRTVEETAPRRSSRLKDVGDSISDSIRRSFTKSPSKSVSKSISQSLCSYSDEEDEMLLNERSKSQSVTRKLATPLPSLTSQFGNRFEFAGRAGATALYTLIPLTVFYILMSCSKACSYKTLKDLLLYKSMSIWFNVQSTVFIVSNLLIQAIFLSIPVFGTKEVDDRGRKCYFNALFSSFCTLNVLFGLDYYGILKNDSSLNSYLPMATVSYILAVILSLIMFLKSRKVDDNDLNPYGNSGYALYDFFIGREIQAVLLGVNVKLWIARVSNISTLFFSVLIFKHGIILQEKEIINNISLDELKNVLNKVQFKPTILVYSMMQIIYALYFIMREKKVVATFYWHSEGLGYLQIVSSALYPFFFTTISKYVADADIKMTTNALIAASTLFLLGVSIMVISNTIKYEFRKNPLQPSLMYLDSMPTFHGKKLLVSNLWGIVRHPNYAGDILIHAALAIPGILSRQLIAAAPALITIVVLLHRCWRDHNRCRRRYGAAWQRYCKRVPSVIIPKIL</sequence>
<dbReference type="Proteomes" id="UP000838756">
    <property type="component" value="Unassembled WGS sequence"/>
</dbReference>
<dbReference type="GO" id="GO:0006695">
    <property type="term" value="P:cholesterol biosynthetic process"/>
    <property type="evidence" value="ECO:0007669"/>
    <property type="project" value="TreeGrafter"/>
</dbReference>
<name>A0A8S4RPB0_9NEOP</name>
<keyword evidence="5 11" id="KW-1133">Transmembrane helix</keyword>
<evidence type="ECO:0000256" key="4">
    <source>
        <dbReference type="ARBA" id="ARBA00022692"/>
    </source>
</evidence>
<evidence type="ECO:0000256" key="7">
    <source>
        <dbReference type="ARBA" id="ARBA00023136"/>
    </source>
</evidence>
<dbReference type="GO" id="GO:0005789">
    <property type="term" value="C:endoplasmic reticulum membrane"/>
    <property type="evidence" value="ECO:0007669"/>
    <property type="project" value="TreeGrafter"/>
</dbReference>
<evidence type="ECO:0000256" key="8">
    <source>
        <dbReference type="ARBA" id="ARBA00023170"/>
    </source>
</evidence>
<keyword evidence="13" id="KW-1185">Reference proteome</keyword>
<feature type="transmembrane region" description="Helical" evidence="11">
    <location>
        <begin position="519"/>
        <end position="537"/>
    </location>
</feature>
<protein>
    <submittedName>
        <fullName evidence="12">Jg6376 protein</fullName>
    </submittedName>
</protein>
<evidence type="ECO:0000256" key="1">
    <source>
        <dbReference type="ARBA" id="ARBA00004473"/>
    </source>
</evidence>
<dbReference type="GO" id="GO:0005637">
    <property type="term" value="C:nuclear inner membrane"/>
    <property type="evidence" value="ECO:0007669"/>
    <property type="project" value="UniProtKB-SubCell"/>
</dbReference>
<dbReference type="InterPro" id="IPR001171">
    <property type="entry name" value="ERG24_DHCR-like"/>
</dbReference>
<keyword evidence="8" id="KW-0675">Receptor</keyword>
<keyword evidence="6" id="KW-0238">DNA-binding</keyword>
<reference evidence="12" key="1">
    <citation type="submission" date="2022-03" db="EMBL/GenBank/DDBJ databases">
        <authorList>
            <person name="Lindestad O."/>
        </authorList>
    </citation>
    <scope>NUCLEOTIDE SEQUENCE</scope>
</reference>
<evidence type="ECO:0000256" key="10">
    <source>
        <dbReference type="SAM" id="MobiDB-lite"/>
    </source>
</evidence>
<keyword evidence="4 11" id="KW-0812">Transmembrane</keyword>
<comment type="similarity">
    <text evidence="2">Belongs to the ERG4/ERG24 family.</text>
</comment>
<dbReference type="Gene3D" id="1.20.120.1630">
    <property type="match status" value="1"/>
</dbReference>
<dbReference type="GO" id="GO:0050613">
    <property type="term" value="F:Delta14-sterol reductase activity"/>
    <property type="evidence" value="ECO:0007669"/>
    <property type="project" value="TreeGrafter"/>
</dbReference>
<keyword evidence="3" id="KW-0597">Phosphoprotein</keyword>
<dbReference type="PANTHER" id="PTHR21257:SF55">
    <property type="entry name" value="DELTA(14)-STEROL REDUCTASE LBR"/>
    <property type="match status" value="1"/>
</dbReference>
<feature type="region of interest" description="Disordered" evidence="10">
    <location>
        <begin position="1"/>
        <end position="94"/>
    </location>
</feature>
<evidence type="ECO:0000256" key="9">
    <source>
        <dbReference type="ARBA" id="ARBA00023242"/>
    </source>
</evidence>
<feature type="transmembrane region" description="Helical" evidence="11">
    <location>
        <begin position="299"/>
        <end position="327"/>
    </location>
</feature>
<evidence type="ECO:0000313" key="13">
    <source>
        <dbReference type="Proteomes" id="UP000838756"/>
    </source>
</evidence>
<keyword evidence="7 11" id="KW-0472">Membrane</keyword>
<feature type="transmembrane region" description="Helical" evidence="11">
    <location>
        <begin position="549"/>
        <end position="569"/>
    </location>
</feature>
<dbReference type="Pfam" id="PF01222">
    <property type="entry name" value="ERG4_ERG24"/>
    <property type="match status" value="1"/>
</dbReference>
<keyword evidence="9" id="KW-0539">Nucleus</keyword>
<dbReference type="PANTHER" id="PTHR21257">
    <property type="entry name" value="DELTA(14)-STEROL REDUCTASE"/>
    <property type="match status" value="1"/>
</dbReference>
<feature type="transmembrane region" description="Helical" evidence="11">
    <location>
        <begin position="339"/>
        <end position="360"/>
    </location>
</feature>
<feature type="transmembrane region" description="Helical" evidence="11">
    <location>
        <begin position="257"/>
        <end position="279"/>
    </location>
</feature>
<dbReference type="AlphaFoldDB" id="A0A8S4RPB0"/>
<dbReference type="EMBL" id="CAKXAJ010025470">
    <property type="protein sequence ID" value="CAH2240122.1"/>
    <property type="molecule type" value="Genomic_DNA"/>
</dbReference>
<dbReference type="GO" id="GO:0003677">
    <property type="term" value="F:DNA binding"/>
    <property type="evidence" value="ECO:0007669"/>
    <property type="project" value="UniProtKB-KW"/>
</dbReference>
<organism evidence="12 13">
    <name type="scientific">Pararge aegeria aegeria</name>
    <dbReference type="NCBI Taxonomy" id="348720"/>
    <lineage>
        <taxon>Eukaryota</taxon>
        <taxon>Metazoa</taxon>
        <taxon>Ecdysozoa</taxon>
        <taxon>Arthropoda</taxon>
        <taxon>Hexapoda</taxon>
        <taxon>Insecta</taxon>
        <taxon>Pterygota</taxon>
        <taxon>Neoptera</taxon>
        <taxon>Endopterygota</taxon>
        <taxon>Lepidoptera</taxon>
        <taxon>Glossata</taxon>
        <taxon>Ditrysia</taxon>
        <taxon>Papilionoidea</taxon>
        <taxon>Nymphalidae</taxon>
        <taxon>Satyrinae</taxon>
        <taxon>Satyrini</taxon>
        <taxon>Parargina</taxon>
        <taxon>Pararge</taxon>
    </lineage>
</organism>